<organism evidence="1 2">
    <name type="scientific">Macrococcus epidermidis</name>
    <dbReference type="NCBI Taxonomy" id="1902580"/>
    <lineage>
        <taxon>Bacteria</taxon>
        <taxon>Bacillati</taxon>
        <taxon>Bacillota</taxon>
        <taxon>Bacilli</taxon>
        <taxon>Bacillales</taxon>
        <taxon>Staphylococcaceae</taxon>
        <taxon>Macrococcus</taxon>
    </lineage>
</organism>
<dbReference type="AlphaFoldDB" id="A0A327ZNE3"/>
<dbReference type="Proteomes" id="UP000249808">
    <property type="component" value="Unassembled WGS sequence"/>
</dbReference>
<comment type="caution">
    <text evidence="1">The sequence shown here is derived from an EMBL/GenBank/DDBJ whole genome shotgun (WGS) entry which is preliminary data.</text>
</comment>
<dbReference type="RefSeq" id="WP_111716911.1">
    <property type="nucleotide sequence ID" value="NZ_JBHSSR010000009.1"/>
</dbReference>
<evidence type="ECO:0000313" key="2">
    <source>
        <dbReference type="Proteomes" id="UP000249808"/>
    </source>
</evidence>
<sequence>MLFKYFLNLILEDEESFGIDPYPDSLKITEGIISDAQNRLITIEVHAKDIEPIFIRLVKDKKFESIIDGYGMYVDRETLDFEDEAEQGYFLTVLLDKRNEPIFIWDPLIGKLSYDQSIQSYIKCDNENLKPPYLLPVEKSEMLIVGGIIYTGNDAYLLEMEDDYRERLLMKMMNHKKSIFIKGKELMDYLTENHIDYREKCNHIFFDYKLDDNTIRELMNCTSHDGNYNVQGMYFLDENLDLDTVHFEKYRKRFVIEIKNERAFYISTGSDDSYAFNLNTR</sequence>
<name>A0A327ZNE3_9STAP</name>
<reference evidence="1 2" key="1">
    <citation type="journal article" date="2018" name="Front. Microbiol.">
        <title>Description and Comparative Genomics of Macrococcus caseolyticus subsp. hominis subsp. nov., Macrococcus goetzii sp. nov., Macrococcus epidermidis sp. nov., and Macrococcus bohemicus sp. nov., Novel Macrococci From Human Clinical Material With Virulence Potential and Suspected Uptake of Foreign DNA by Natural Transformation.</title>
        <authorList>
            <person name="Maslanova I."/>
            <person name="Wertheimer Z."/>
            <person name="Sedlacek I."/>
            <person name="Svec P."/>
            <person name="Indrakova A."/>
            <person name="Kovarovic V."/>
            <person name="Schumann P."/>
            <person name="Sproer C."/>
            <person name="Kralova S."/>
            <person name="Sedo O."/>
            <person name="Kristofova L."/>
            <person name="Vrbovska V."/>
            <person name="Fuzik T."/>
            <person name="Petras P."/>
            <person name="Zdrahal Z."/>
            <person name="Ruzickova V."/>
            <person name="Doskar J."/>
            <person name="Pantucek R."/>
        </authorList>
    </citation>
    <scope>NUCLEOTIDE SEQUENCE [LARGE SCALE GENOMIC DNA]</scope>
    <source>
        <strain evidence="1 2">01/688</strain>
    </source>
</reference>
<protein>
    <submittedName>
        <fullName evidence="1">Uncharacterized protein</fullName>
    </submittedName>
</protein>
<proteinExistence type="predicted"/>
<gene>
    <name evidence="1" type="ORF">BHU61_11130</name>
</gene>
<evidence type="ECO:0000313" key="1">
    <source>
        <dbReference type="EMBL" id="RAK43900.1"/>
    </source>
</evidence>
<keyword evidence="2" id="KW-1185">Reference proteome</keyword>
<accession>A0A327ZNE3</accession>
<dbReference type="EMBL" id="PZJH01000007">
    <property type="protein sequence ID" value="RAK43900.1"/>
    <property type="molecule type" value="Genomic_DNA"/>
</dbReference>